<feature type="domain" description="GAT" evidence="6">
    <location>
        <begin position="203"/>
        <end position="292"/>
    </location>
</feature>
<dbReference type="InterPro" id="IPR038425">
    <property type="entry name" value="GAT_sf"/>
</dbReference>
<accession>A0A1J9Q0R0</accession>
<feature type="region of interest" description="Disordered" evidence="4">
    <location>
        <begin position="495"/>
        <end position="551"/>
    </location>
</feature>
<dbReference type="Gene3D" id="1.25.40.90">
    <property type="match status" value="1"/>
</dbReference>
<dbReference type="InterPro" id="IPR008942">
    <property type="entry name" value="ENTH_VHS"/>
</dbReference>
<feature type="compositionally biased region" description="Low complexity" evidence="4">
    <location>
        <begin position="505"/>
        <end position="521"/>
    </location>
</feature>
<evidence type="ECO:0000256" key="2">
    <source>
        <dbReference type="ARBA" id="ARBA00022448"/>
    </source>
</evidence>
<feature type="region of interest" description="Disordered" evidence="4">
    <location>
        <begin position="363"/>
        <end position="400"/>
    </location>
</feature>
<dbReference type="Gene3D" id="1.20.58.160">
    <property type="match status" value="1"/>
</dbReference>
<feature type="compositionally biased region" description="Low complexity" evidence="4">
    <location>
        <begin position="311"/>
        <end position="336"/>
    </location>
</feature>
<sequence>MKPLLTSWRWLSRAAQSSTRAASHPPGSPEATVLAELTAFCESGGPNNTGDEYLHLPAIVEAAESSPGAAKEAAGLIRRVLSNPASKKGYKQYNAIMLVRILVDNPGATFTRNFDAKFVSIVKDLLRNGRDMSVQQILRETLEFLTVQKANDPNLALIAEMWKKEKEKFEKAMGVSAGPWVQPHNPGQTDGYFARPHRPRGLPALEELTARIAEANTSAGLLLQLVQSTPTAEFYSNDLLREFSARCQAAARSIQGYINATNPSPDEDTMLTLIETNDRLSVAISKYQRAALIAKRNASRPEPQAGFPPTSQQWSEQQEQQQQQQHYQQPVHQPEQTQNIEVHTDKRSVPLLSLPRKALNKLRPDKQQQQPQDAQAQPQPHPTTHSTQYQPQPRHQYPYPSYQQDATLSRIPPEHATTTTTTTAAATATATTPPSNSAVSPLATTPPLLPLSSNPHTTPARTDTLSSSNGPQNNVSPYQYNSSEFQVENPFADTYSTAHLDNGNHHSNSSSNNNNNNTTTTPDVRRGATDADTEPVTSSTYYPDARNAMVDGNMPGAAGVGAMGATERFYGGSRRGVGSG</sequence>
<feature type="domain" description="VHS" evidence="5">
    <location>
        <begin position="43"/>
        <end position="168"/>
    </location>
</feature>
<dbReference type="PROSITE" id="PS50909">
    <property type="entry name" value="GAT"/>
    <property type="match status" value="1"/>
</dbReference>
<name>A0A1J9Q0R0_9EURO</name>
<protein>
    <recommendedName>
        <fullName evidence="9">GAT domain-containing protein</fullName>
    </recommendedName>
</protein>
<feature type="region of interest" description="Disordered" evidence="4">
    <location>
        <begin position="297"/>
        <end position="336"/>
    </location>
</feature>
<dbReference type="GO" id="GO:0007034">
    <property type="term" value="P:vacuolar transport"/>
    <property type="evidence" value="ECO:0007669"/>
    <property type="project" value="UniProtKB-ARBA"/>
</dbReference>
<reference evidence="7 8" key="1">
    <citation type="submission" date="2015-07" db="EMBL/GenBank/DDBJ databases">
        <title>Emmonsia species relationships and genome sequence.</title>
        <authorList>
            <consortium name="The Broad Institute Genomics Platform"/>
            <person name="Cuomo C.A."/>
            <person name="Munoz J.F."/>
            <person name="Imamovic A."/>
            <person name="Priest M.E."/>
            <person name="Young S."/>
            <person name="Clay O.K."/>
            <person name="McEwen J.G."/>
        </authorList>
    </citation>
    <scope>NUCLEOTIDE SEQUENCE [LARGE SCALE GENOMIC DNA]</scope>
    <source>
        <strain evidence="7 8">UAMH 9510</strain>
    </source>
</reference>
<dbReference type="GO" id="GO:0035091">
    <property type="term" value="F:phosphatidylinositol binding"/>
    <property type="evidence" value="ECO:0007669"/>
    <property type="project" value="InterPro"/>
</dbReference>
<feature type="compositionally biased region" description="Low complexity" evidence="4">
    <location>
        <begin position="440"/>
        <end position="459"/>
    </location>
</feature>
<feature type="compositionally biased region" description="Low complexity" evidence="4">
    <location>
        <begin position="417"/>
        <end position="432"/>
    </location>
</feature>
<evidence type="ECO:0000256" key="1">
    <source>
        <dbReference type="ARBA" id="ARBA00011446"/>
    </source>
</evidence>
<dbReference type="InterPro" id="IPR002014">
    <property type="entry name" value="VHS_dom"/>
</dbReference>
<dbReference type="PROSITE" id="PS50179">
    <property type="entry name" value="VHS"/>
    <property type="match status" value="1"/>
</dbReference>
<dbReference type="Proteomes" id="UP000182235">
    <property type="component" value="Unassembled WGS sequence"/>
</dbReference>
<evidence type="ECO:0000259" key="6">
    <source>
        <dbReference type="PROSITE" id="PS50909"/>
    </source>
</evidence>
<feature type="compositionally biased region" description="Low complexity" evidence="4">
    <location>
        <begin position="367"/>
        <end position="400"/>
    </location>
</feature>
<comment type="subunit">
    <text evidence="1">Component of the ESCRT-0 complex composed of HSE1 and VPS27.</text>
</comment>
<dbReference type="GO" id="GO:0043130">
    <property type="term" value="F:ubiquitin binding"/>
    <property type="evidence" value="ECO:0007669"/>
    <property type="project" value="InterPro"/>
</dbReference>
<dbReference type="VEuPathDB" id="FungiDB:AJ78_08895"/>
<dbReference type="SUPFAM" id="SSF48464">
    <property type="entry name" value="ENTH/VHS domain"/>
    <property type="match status" value="1"/>
</dbReference>
<gene>
    <name evidence="7" type="ORF">AJ78_08895</name>
</gene>
<evidence type="ECO:0008006" key="9">
    <source>
        <dbReference type="Google" id="ProtNLM"/>
    </source>
</evidence>
<feature type="region of interest" description="Disordered" evidence="4">
    <location>
        <begin position="417"/>
        <end position="479"/>
    </location>
</feature>
<evidence type="ECO:0000256" key="3">
    <source>
        <dbReference type="ARBA" id="ARBA00022927"/>
    </source>
</evidence>
<dbReference type="OrthoDB" id="5393057at2759"/>
<organism evidence="7 8">
    <name type="scientific">Emergomyces pasteurianus Ep9510</name>
    <dbReference type="NCBI Taxonomy" id="1447872"/>
    <lineage>
        <taxon>Eukaryota</taxon>
        <taxon>Fungi</taxon>
        <taxon>Dikarya</taxon>
        <taxon>Ascomycota</taxon>
        <taxon>Pezizomycotina</taxon>
        <taxon>Eurotiomycetes</taxon>
        <taxon>Eurotiomycetidae</taxon>
        <taxon>Onygenales</taxon>
        <taxon>Ajellomycetaceae</taxon>
        <taxon>Emergomyces</taxon>
    </lineage>
</organism>
<evidence type="ECO:0000256" key="4">
    <source>
        <dbReference type="SAM" id="MobiDB-lite"/>
    </source>
</evidence>
<dbReference type="SUPFAM" id="SSF89009">
    <property type="entry name" value="GAT-like domain"/>
    <property type="match status" value="1"/>
</dbReference>
<comment type="caution">
    <text evidence="7">The sequence shown here is derived from an EMBL/GenBank/DDBJ whole genome shotgun (WGS) entry which is preliminary data.</text>
</comment>
<proteinExistence type="predicted"/>
<keyword evidence="8" id="KW-1185">Reference proteome</keyword>
<evidence type="ECO:0000259" key="5">
    <source>
        <dbReference type="PROSITE" id="PS50179"/>
    </source>
</evidence>
<dbReference type="Pfam" id="PF03127">
    <property type="entry name" value="GAT"/>
    <property type="match status" value="1"/>
</dbReference>
<dbReference type="EMBL" id="LGRN01001088">
    <property type="protein sequence ID" value="OJD09855.1"/>
    <property type="molecule type" value="Genomic_DNA"/>
</dbReference>
<dbReference type="InterPro" id="IPR004152">
    <property type="entry name" value="GAT_dom"/>
</dbReference>
<keyword evidence="3" id="KW-0653">Protein transport</keyword>
<evidence type="ECO:0000313" key="8">
    <source>
        <dbReference type="Proteomes" id="UP000182235"/>
    </source>
</evidence>
<feature type="compositionally biased region" description="Polar residues" evidence="4">
    <location>
        <begin position="460"/>
        <end position="479"/>
    </location>
</feature>
<dbReference type="AlphaFoldDB" id="A0A1J9Q0R0"/>
<dbReference type="GO" id="GO:0016192">
    <property type="term" value="P:vesicle-mediated transport"/>
    <property type="evidence" value="ECO:0007669"/>
    <property type="project" value="UniProtKB-ARBA"/>
</dbReference>
<dbReference type="CDD" id="cd21383">
    <property type="entry name" value="GAT_GGA_Tom1-like"/>
    <property type="match status" value="1"/>
</dbReference>
<dbReference type="GO" id="GO:0015031">
    <property type="term" value="P:protein transport"/>
    <property type="evidence" value="ECO:0007669"/>
    <property type="project" value="UniProtKB-KW"/>
</dbReference>
<dbReference type="STRING" id="1447872.A0A1J9Q0R0"/>
<keyword evidence="2" id="KW-0813">Transport</keyword>
<evidence type="ECO:0000313" key="7">
    <source>
        <dbReference type="EMBL" id="OJD09855.1"/>
    </source>
</evidence>